<dbReference type="Pfam" id="PF15785">
    <property type="entry name" value="SMG1"/>
    <property type="match status" value="1"/>
</dbReference>
<evidence type="ECO:0000256" key="8">
    <source>
        <dbReference type="ARBA" id="ARBA00023161"/>
    </source>
</evidence>
<dbReference type="Pfam" id="PF00454">
    <property type="entry name" value="PI3_PI4_kinase"/>
    <property type="match status" value="1"/>
</dbReference>
<evidence type="ECO:0000256" key="2">
    <source>
        <dbReference type="ARBA" id="ARBA00012513"/>
    </source>
</evidence>
<evidence type="ECO:0000256" key="6">
    <source>
        <dbReference type="ARBA" id="ARBA00022777"/>
    </source>
</evidence>
<organism evidence="16 17">
    <name type="scientific">Synchytrium endobioticum</name>
    <dbReference type="NCBI Taxonomy" id="286115"/>
    <lineage>
        <taxon>Eukaryota</taxon>
        <taxon>Fungi</taxon>
        <taxon>Fungi incertae sedis</taxon>
        <taxon>Chytridiomycota</taxon>
        <taxon>Chytridiomycota incertae sedis</taxon>
        <taxon>Chytridiomycetes</taxon>
        <taxon>Synchytriales</taxon>
        <taxon>Synchytriaceae</taxon>
        <taxon>Synchytrium</taxon>
    </lineage>
</organism>
<feature type="domain" description="FATC" evidence="14">
    <location>
        <begin position="2556"/>
        <end position="2588"/>
    </location>
</feature>
<dbReference type="GO" id="GO:0031931">
    <property type="term" value="C:TORC1 complex"/>
    <property type="evidence" value="ECO:0007669"/>
    <property type="project" value="TreeGrafter"/>
</dbReference>
<evidence type="ECO:0000256" key="9">
    <source>
        <dbReference type="ARBA" id="ARBA00047899"/>
    </source>
</evidence>
<dbReference type="InterPro" id="IPR011009">
    <property type="entry name" value="Kinase-like_dom_sf"/>
</dbReference>
<dbReference type="InterPro" id="IPR039414">
    <property type="entry name" value="SMG1_PIKKc"/>
</dbReference>
<dbReference type="GO" id="GO:0004674">
    <property type="term" value="F:protein serine/threonine kinase activity"/>
    <property type="evidence" value="ECO:0007669"/>
    <property type="project" value="UniProtKB-KW"/>
</dbReference>
<dbReference type="EC" id="2.7.11.1" evidence="2"/>
<dbReference type="InterPro" id="IPR031559">
    <property type="entry name" value="SMG1"/>
</dbReference>
<evidence type="ECO:0000259" key="12">
    <source>
        <dbReference type="PROSITE" id="PS50290"/>
    </source>
</evidence>
<dbReference type="PANTHER" id="PTHR11139">
    <property type="entry name" value="ATAXIA TELANGIECTASIA MUTATED ATM -RELATED"/>
    <property type="match status" value="1"/>
</dbReference>
<name>A0A507CR42_9FUNG</name>
<dbReference type="SMART" id="SM01343">
    <property type="entry name" value="FATC"/>
    <property type="match status" value="1"/>
</dbReference>
<evidence type="ECO:0000256" key="7">
    <source>
        <dbReference type="ARBA" id="ARBA00022840"/>
    </source>
</evidence>
<dbReference type="SMART" id="SM00146">
    <property type="entry name" value="PI3Kc"/>
    <property type="match status" value="1"/>
</dbReference>
<dbReference type="GO" id="GO:0005634">
    <property type="term" value="C:nucleus"/>
    <property type="evidence" value="ECO:0007669"/>
    <property type="project" value="TreeGrafter"/>
</dbReference>
<dbReference type="GO" id="GO:0031932">
    <property type="term" value="C:TORC2 complex"/>
    <property type="evidence" value="ECO:0007669"/>
    <property type="project" value="TreeGrafter"/>
</dbReference>
<feature type="compositionally biased region" description="Basic and acidic residues" evidence="11">
    <location>
        <begin position="2069"/>
        <end position="2083"/>
    </location>
</feature>
<feature type="region of interest" description="Disordered" evidence="11">
    <location>
        <begin position="2051"/>
        <end position="2083"/>
    </location>
</feature>
<evidence type="ECO:0000256" key="3">
    <source>
        <dbReference type="ARBA" id="ARBA00022527"/>
    </source>
</evidence>
<evidence type="ECO:0000259" key="13">
    <source>
        <dbReference type="PROSITE" id="PS51189"/>
    </source>
</evidence>
<sequence length="2588" mass="289701">MSYEGRRRDTRDARRGAPPRLNYQRYDDPWSNSSSPFNVQQNMANAVATTQYTANSSGPNPGGRRHQRVLPSTSQRAYLYANNTYGSPPPPLQDAIANDAVAQAKVGRAQSLLQRIFKDNDDPTFAKRVAAAAQLEKLIASLGDHGESADIGMPYGKWTAQAAREYLLTFNSQEIEFVLLDASASEQLKQAISRCISAAGTAFRADILPFYDWLFAKLNAKYVTTNNRRISPEQDRDMKTHLLVALREVVQYASIVKEKNNTVAAFSYPLQTERLLEYLQVFLDAMESPDYLPRVLDVLHAVADRYPKAFQIAFMDVADRLVGWHIDESLSKSIWSLIADSFKKFWPFWRSHSAFGLDLLQHLLTDIVAVGQPNSHKLPSIANIYIRCFHSVFAALCFSFFPTVNSALPQAAEDAMVQERFACIAQQLLGTFYSFSAKYKNDVWITTSSDIIRLLSRAYEGSCRMVPMQQTAFDCLLIQLEALLDTYDGPPEDLLADQTVGWKEISEGVNTWIEGINEVFGYWGSELAPSVVDKFINPSSPLLSRLRIRCSGDAKTLSRLLSLCRKSLVIGGNEKKTVFKVSKEPPLLTELDVMLRYIKNSQDVELPSTQAGLQPHSLQALIAFDALLCTDACTKGVFEFEVDTVAMPIIRHLEVLCFRQTPGCTSRVVGVLFWCLHEVNVSARYFLKKWPNICQRSLRLMCTHLTPHGVTMDLKRIALNWFGGVIDTIKTVDVTQECEAFLDSGALSCLALADLDLNGEVREIALRTLNEYLLASPSSQKRLPQIYELLMRRLQDGVKAVGNQSYSALLSLNAITTMTMAHDSVWHDDVSAVKLEIIKSPLLGTFRTRHFSTLAWYMGLAPLNPPPEEAEEMLSDWRERIFHACQGESALKIPPGAETPSKQMSPSSENLLHRIHLNDALLMYWSAWEAARYCITARLRTPYGTPPQTFDAIEHALTGLVKAAEGIETGETPLDMAPAVLSRLRELITFLEALEVQIPNAAEGSGLHLALAPRTSAAFFHANRKVCDEWYQRLRGRMLHGARISGLPVASVIRQAQLLLGERHASLLKGSTKDWNGWAKDVERGMEDLTTALITSRNADAIAGLVIWSNVFGNAGAPTISKVTELAKPPVITIQKRTPDPVADAKPPELSFPYLSASVLMAQGKLEDAVTGFMSVMPPIFENRDSKVGGWNFLLQQITECYIQLNDITGMKDWLNMTEQRQVMFEEENPLANIRSLEYLQMWSNPTVIDQEEFSIPALPYFRLIDVGLHQATSDFIDHYVLGRLLGQFNGGNNAVIGLQSTFEALALADKADVCRLLGRAQLARNVERTLSSSSALGVLPNLAWSPVSGCEDLQQWTNYHMTLSLMSWTTSLVPASHLEEASLFIARVARKQGNTHLASRLLSTSVNSNVRLHSLQQYQTAKLQFAESLHVDAMKTILCILQSTATGYLSDMRTKMWRRLARWSSEGHYDFTALELKSLLVPVIGAYDAPVSGIANHITQAALEAATRESPGASKAWLEFGNFWYRRGRKLLEEAASGRFDGELEPLREYLSRNSDSCEIERVLGPLVLWELGESADGSADEGQGSESQSETSIHVQNTLRLGFADLSLASIEEATRMVLEIRQRVLKYFDAASQSYFTYLQSGDSSTVATTHDGAVEKCNEITVTLRLLRLLVKYGSNLGGTFHAGLECTPSRVWSNIVPQLFARLYHHDRVVQRELLALIARIALELPSQIVYHAVVGAKSTRFGEAAHVVYSQSLSALRAIGNGTELLVDEVELLTTELHRITVLPEERWLHKLGHMAGDVARRFERVNKETARIMANATMVMEDKNRIVRDTYTKLLKPVIGTVDKLIAETLDCGAKSVYDTWFANEYGSRIRDALEMLRSPTDYNNPKRAWDAFNQLYNDLSKLLNRNRTLKLSDMSPILSSKRNWAVPVPGSLDASVYIDRFESDVYVIATKTKPKKIDILGSDGKHYPFLFKGLEDLHLDERVSQFLSTANYLLQRDRQSASRQLRARHYAVVPLGDNHGMIQWVTNVTPMFTLYKRWQMSSSRVQSAPPQNKETNKSNGNKKESNDGPKQQKDGVIRPLEAFHGKVNAALKRHGLSRSSPRSRWPAHVLREVYLELKNETPNNLLEREIWFSSPDSTTWWKKVACYNRSLAVMSVIGYILGLGDRHLDNLLLDLQSGDCVHIDYNVCFEKGRKLRVPEVVPFRLTQNLERGLGLTGVEGMYRLAAEHTMRVMRQNKEVLITLLEAFVYDPLVDWTHSFQDVQQESTKKFDDATLQVIRRLHWVAIELNRLAKLGPGVMLVDQHWQSVATEEPLQSAHAAEQLPSVVALSDDLELLVNSVMLVAEEFSESPQIHTRVQDFMTETSLIRSIYSELHSYSGFSAEPPVMRDLSRWTPLIEQLHNHLESVISTASSFSTFEPLDVDKQDGNIIGDNTGLESVEGALDPAVSPQRVRASLDSALPPTATVVESPPPLTEDGESLPHNQHEIPGKESSPQGQQLSLLRGSNPVEVHRKQISKMVLGQERNAHAIQALKRVRAKLDGRDGGDSHRLGVAEQVDMIIKQATSVDNLAVMYEGWMPWI</sequence>
<evidence type="ECO:0000256" key="1">
    <source>
        <dbReference type="ARBA" id="ARBA00011031"/>
    </source>
</evidence>
<dbReference type="GO" id="GO:0000184">
    <property type="term" value="P:nuclear-transcribed mRNA catabolic process, nonsense-mediated decay"/>
    <property type="evidence" value="ECO:0007669"/>
    <property type="project" value="UniProtKB-KW"/>
</dbReference>
<dbReference type="GO" id="GO:0016242">
    <property type="term" value="P:negative regulation of macroautophagy"/>
    <property type="evidence" value="ECO:0007669"/>
    <property type="project" value="TreeGrafter"/>
</dbReference>
<dbReference type="InterPro" id="IPR016024">
    <property type="entry name" value="ARM-type_fold"/>
</dbReference>
<comment type="similarity">
    <text evidence="1">Belongs to the PI3/PI4-kinase family.</text>
</comment>
<gene>
    <name evidence="15" type="ORF">SeLEV6574_g06098</name>
    <name evidence="16" type="ORF">SeMB42_g05495</name>
</gene>
<dbReference type="CDD" id="cd05170">
    <property type="entry name" value="PIKKc_SMG1"/>
    <property type="match status" value="1"/>
</dbReference>
<comment type="catalytic activity">
    <reaction evidence="10">
        <text>L-seryl-[protein] + ATP = O-phospho-L-seryl-[protein] + ADP + H(+)</text>
        <dbReference type="Rhea" id="RHEA:17989"/>
        <dbReference type="Rhea" id="RHEA-COMP:9863"/>
        <dbReference type="Rhea" id="RHEA-COMP:11604"/>
        <dbReference type="ChEBI" id="CHEBI:15378"/>
        <dbReference type="ChEBI" id="CHEBI:29999"/>
        <dbReference type="ChEBI" id="CHEBI:30616"/>
        <dbReference type="ChEBI" id="CHEBI:83421"/>
        <dbReference type="ChEBI" id="CHEBI:456216"/>
        <dbReference type="EC" id="2.7.11.1"/>
    </reaction>
</comment>
<accession>A0A507CR42</accession>
<feature type="region of interest" description="Disordered" evidence="11">
    <location>
        <begin position="2466"/>
        <end position="2505"/>
    </location>
</feature>
<dbReference type="InterPro" id="IPR018936">
    <property type="entry name" value="PI3/4_kinase_CS"/>
</dbReference>
<dbReference type="Proteomes" id="UP000317494">
    <property type="component" value="Unassembled WGS sequence"/>
</dbReference>
<dbReference type="SUPFAM" id="SSF48371">
    <property type="entry name" value="ARM repeat"/>
    <property type="match status" value="1"/>
</dbReference>
<dbReference type="PROSITE" id="PS50290">
    <property type="entry name" value="PI3_4_KINASE_3"/>
    <property type="match status" value="1"/>
</dbReference>
<dbReference type="GO" id="GO:0005737">
    <property type="term" value="C:cytoplasm"/>
    <property type="evidence" value="ECO:0007669"/>
    <property type="project" value="TreeGrafter"/>
</dbReference>
<keyword evidence="4" id="KW-0808">Transferase</keyword>
<dbReference type="GO" id="GO:0031929">
    <property type="term" value="P:TOR signaling"/>
    <property type="evidence" value="ECO:0007669"/>
    <property type="project" value="TreeGrafter"/>
</dbReference>
<evidence type="ECO:0000313" key="15">
    <source>
        <dbReference type="EMBL" id="TPX41406.1"/>
    </source>
</evidence>
<dbReference type="OrthoDB" id="381190at2759"/>
<dbReference type="PROSITE" id="PS00916">
    <property type="entry name" value="PI3_4_KINASE_2"/>
    <property type="match status" value="1"/>
</dbReference>
<feature type="region of interest" description="Disordered" evidence="11">
    <location>
        <begin position="1"/>
        <end position="36"/>
    </location>
</feature>
<evidence type="ECO:0000313" key="17">
    <source>
        <dbReference type="Proteomes" id="UP000317494"/>
    </source>
</evidence>
<dbReference type="EMBL" id="QEAM01000322">
    <property type="protein sequence ID" value="TPX41406.1"/>
    <property type="molecule type" value="Genomic_DNA"/>
</dbReference>
<evidence type="ECO:0000313" key="16">
    <source>
        <dbReference type="EMBL" id="TPX41632.1"/>
    </source>
</evidence>
<dbReference type="EMBL" id="QEAN01000263">
    <property type="protein sequence ID" value="TPX41632.1"/>
    <property type="molecule type" value="Genomic_DNA"/>
</dbReference>
<keyword evidence="5" id="KW-0547">Nucleotide-binding</keyword>
<evidence type="ECO:0000259" key="14">
    <source>
        <dbReference type="PROSITE" id="PS51190"/>
    </source>
</evidence>
<dbReference type="PROSITE" id="PS51189">
    <property type="entry name" value="FAT"/>
    <property type="match status" value="1"/>
</dbReference>
<reference evidence="17 18" key="1">
    <citation type="journal article" date="2019" name="Sci. Rep.">
        <title>Comparative genomics of chytrid fungi reveal insights into the obligate biotrophic and pathogenic lifestyle of Synchytrium endobioticum.</title>
        <authorList>
            <person name="van de Vossenberg B.T.L.H."/>
            <person name="Warris S."/>
            <person name="Nguyen H.D.T."/>
            <person name="van Gent-Pelzer M.P.E."/>
            <person name="Joly D.L."/>
            <person name="van de Geest H.C."/>
            <person name="Bonants P.J.M."/>
            <person name="Smith D.S."/>
            <person name="Levesque C.A."/>
            <person name="van der Lee T.A.J."/>
        </authorList>
    </citation>
    <scope>NUCLEOTIDE SEQUENCE [LARGE SCALE GENOMIC DNA]</scope>
    <source>
        <strain evidence="15 18">LEV6574</strain>
        <strain evidence="16 17">MB42</strain>
    </source>
</reference>
<dbReference type="GO" id="GO:0005524">
    <property type="term" value="F:ATP binding"/>
    <property type="evidence" value="ECO:0007669"/>
    <property type="project" value="UniProtKB-KW"/>
</dbReference>
<dbReference type="InterPro" id="IPR000403">
    <property type="entry name" value="PI3/4_kinase_cat_dom"/>
</dbReference>
<keyword evidence="6" id="KW-0418">Kinase</keyword>
<dbReference type="InterPro" id="IPR050517">
    <property type="entry name" value="DDR_Repair_Kinase"/>
</dbReference>
<dbReference type="STRING" id="286115.A0A507CR42"/>
<evidence type="ECO:0000256" key="11">
    <source>
        <dbReference type="SAM" id="MobiDB-lite"/>
    </source>
</evidence>
<keyword evidence="3" id="KW-0723">Serine/threonine-protein kinase</keyword>
<dbReference type="InterPro" id="IPR036940">
    <property type="entry name" value="PI3/4_kinase_cat_sf"/>
</dbReference>
<feature type="domain" description="FAT" evidence="13">
    <location>
        <begin position="1307"/>
        <end position="1744"/>
    </location>
</feature>
<protein>
    <recommendedName>
        <fullName evidence="2">non-specific serine/threonine protein kinase</fullName>
        <ecNumber evidence="2">2.7.11.1</ecNumber>
    </recommendedName>
</protein>
<dbReference type="Pfam" id="PF02260">
    <property type="entry name" value="FATC"/>
    <property type="match status" value="1"/>
</dbReference>
<keyword evidence="7" id="KW-0067">ATP-binding</keyword>
<feature type="compositionally biased region" description="Basic and acidic residues" evidence="11">
    <location>
        <begin position="1"/>
        <end position="15"/>
    </location>
</feature>
<feature type="domain" description="PI3K/PI4K catalytic" evidence="12">
    <location>
        <begin position="1949"/>
        <end position="2301"/>
    </location>
</feature>
<dbReference type="Gene3D" id="3.30.1010.10">
    <property type="entry name" value="Phosphatidylinositol 3-kinase Catalytic Subunit, Chain A, domain 4"/>
    <property type="match status" value="1"/>
</dbReference>
<dbReference type="InterPro" id="IPR014009">
    <property type="entry name" value="PIK_FAT"/>
</dbReference>
<dbReference type="SUPFAM" id="SSF56112">
    <property type="entry name" value="Protein kinase-like (PK-like)"/>
    <property type="match status" value="1"/>
</dbReference>
<keyword evidence="17" id="KW-1185">Reference proteome</keyword>
<dbReference type="SMART" id="SM01345">
    <property type="entry name" value="Rapamycin_bind"/>
    <property type="match status" value="1"/>
</dbReference>
<evidence type="ECO:0000256" key="10">
    <source>
        <dbReference type="ARBA" id="ARBA00048679"/>
    </source>
</evidence>
<evidence type="ECO:0000256" key="4">
    <source>
        <dbReference type="ARBA" id="ARBA00022679"/>
    </source>
</evidence>
<comment type="catalytic activity">
    <reaction evidence="9">
        <text>L-threonyl-[protein] + ATP = O-phospho-L-threonyl-[protein] + ADP + H(+)</text>
        <dbReference type="Rhea" id="RHEA:46608"/>
        <dbReference type="Rhea" id="RHEA-COMP:11060"/>
        <dbReference type="Rhea" id="RHEA-COMP:11605"/>
        <dbReference type="ChEBI" id="CHEBI:15378"/>
        <dbReference type="ChEBI" id="CHEBI:30013"/>
        <dbReference type="ChEBI" id="CHEBI:30616"/>
        <dbReference type="ChEBI" id="CHEBI:61977"/>
        <dbReference type="ChEBI" id="CHEBI:456216"/>
        <dbReference type="EC" id="2.7.11.1"/>
    </reaction>
</comment>
<keyword evidence="8" id="KW-0866">Nonsense-mediated mRNA decay</keyword>
<evidence type="ECO:0000313" key="18">
    <source>
        <dbReference type="Proteomes" id="UP000320475"/>
    </source>
</evidence>
<dbReference type="PANTHER" id="PTHR11139:SF119">
    <property type="entry name" value="SERINE_THREONINE-PROTEIN KINASE SMG1"/>
    <property type="match status" value="1"/>
</dbReference>
<evidence type="ECO:0000256" key="5">
    <source>
        <dbReference type="ARBA" id="ARBA00022741"/>
    </source>
</evidence>
<dbReference type="InterPro" id="IPR003152">
    <property type="entry name" value="FATC_dom"/>
</dbReference>
<dbReference type="VEuPathDB" id="FungiDB:SeMB42_g05495"/>
<dbReference type="Proteomes" id="UP000320475">
    <property type="component" value="Unassembled WGS sequence"/>
</dbReference>
<dbReference type="PROSITE" id="PS51190">
    <property type="entry name" value="FATC"/>
    <property type="match status" value="1"/>
</dbReference>
<feature type="compositionally biased region" description="Polar residues" evidence="11">
    <location>
        <begin position="2051"/>
        <end position="2067"/>
    </location>
</feature>
<dbReference type="Gene3D" id="1.10.1070.11">
    <property type="entry name" value="Phosphatidylinositol 3-/4-kinase, catalytic domain"/>
    <property type="match status" value="1"/>
</dbReference>
<comment type="caution">
    <text evidence="16">The sequence shown here is derived from an EMBL/GenBank/DDBJ whole genome shotgun (WGS) entry which is preliminary data.</text>
</comment>
<proteinExistence type="inferred from homology"/>